<feature type="compositionally biased region" description="Basic and acidic residues" evidence="1">
    <location>
        <begin position="93"/>
        <end position="104"/>
    </location>
</feature>
<name>A0A6A3NG17_9STRA</name>
<evidence type="ECO:0000313" key="2">
    <source>
        <dbReference type="EMBL" id="KAE9039952.1"/>
    </source>
</evidence>
<organism evidence="2 3">
    <name type="scientific">Phytophthora rubi</name>
    <dbReference type="NCBI Taxonomy" id="129364"/>
    <lineage>
        <taxon>Eukaryota</taxon>
        <taxon>Sar</taxon>
        <taxon>Stramenopiles</taxon>
        <taxon>Oomycota</taxon>
        <taxon>Peronosporomycetes</taxon>
        <taxon>Peronosporales</taxon>
        <taxon>Peronosporaceae</taxon>
        <taxon>Phytophthora</taxon>
    </lineage>
</organism>
<reference evidence="2 3" key="1">
    <citation type="submission" date="2018-09" db="EMBL/GenBank/DDBJ databases">
        <title>Genomic investigation of the strawberry pathogen Phytophthora fragariae indicates pathogenicity is determined by transcriptional variation in three key races.</title>
        <authorList>
            <person name="Adams T.M."/>
            <person name="Armitage A.D."/>
            <person name="Sobczyk M.K."/>
            <person name="Bates H.J."/>
            <person name="Dunwell J.M."/>
            <person name="Nellist C.F."/>
            <person name="Harrison R.J."/>
        </authorList>
    </citation>
    <scope>NUCLEOTIDE SEQUENCE [LARGE SCALE GENOMIC DNA]</scope>
    <source>
        <strain evidence="2 3">SCRP249</strain>
    </source>
</reference>
<feature type="compositionally biased region" description="Basic residues" evidence="1">
    <location>
        <begin position="24"/>
        <end position="34"/>
    </location>
</feature>
<dbReference type="EMBL" id="QXFV01000360">
    <property type="protein sequence ID" value="KAE9039952.1"/>
    <property type="molecule type" value="Genomic_DNA"/>
</dbReference>
<evidence type="ECO:0000256" key="1">
    <source>
        <dbReference type="SAM" id="MobiDB-lite"/>
    </source>
</evidence>
<feature type="region of interest" description="Disordered" evidence="1">
    <location>
        <begin position="1"/>
        <end position="121"/>
    </location>
</feature>
<feature type="compositionally biased region" description="Basic and acidic residues" evidence="1">
    <location>
        <begin position="51"/>
        <end position="62"/>
    </location>
</feature>
<feature type="region of interest" description="Disordered" evidence="1">
    <location>
        <begin position="229"/>
        <end position="255"/>
    </location>
</feature>
<dbReference type="AlphaFoldDB" id="A0A6A3NG17"/>
<gene>
    <name evidence="2" type="ORF">PR001_g7297</name>
</gene>
<proteinExistence type="predicted"/>
<sequence length="255" mass="27838">MKVMMVAAGEDSSSEEPDDPPPPPKKKRKAHVRQTKAAVRAPDPPASHPDTAVDRRPNETNRRQRKTATGRTLRPVQSVIPQTTETNGVNEMPTRDEGDDEGTRVNETPVEASQLHTETTTRDDWRAKRYVETVRPVIAALRYDPEIDDEERYGRRRATEDGGEPVMRKEVLATEEGAVPATTSTPATTAAATVPRTTTAVSEATLANATMPAPAVQCSMELGGWLVPHRDDVGWSGSRRSVRPSGSAWSEPNNA</sequence>
<feature type="compositionally biased region" description="Low complexity" evidence="1">
    <location>
        <begin position="234"/>
        <end position="247"/>
    </location>
</feature>
<feature type="compositionally biased region" description="Polar residues" evidence="1">
    <location>
        <begin position="79"/>
        <end position="89"/>
    </location>
</feature>
<comment type="caution">
    <text evidence="2">The sequence shown here is derived from an EMBL/GenBank/DDBJ whole genome shotgun (WGS) entry which is preliminary data.</text>
</comment>
<evidence type="ECO:0000313" key="3">
    <source>
        <dbReference type="Proteomes" id="UP000429607"/>
    </source>
</evidence>
<protein>
    <submittedName>
        <fullName evidence="2">Uncharacterized protein</fullName>
    </submittedName>
</protein>
<dbReference type="Proteomes" id="UP000429607">
    <property type="component" value="Unassembled WGS sequence"/>
</dbReference>
<accession>A0A6A3NG17</accession>